<accession>A0A931J4E5</accession>
<keyword evidence="2" id="KW-1185">Reference proteome</keyword>
<proteinExistence type="predicted"/>
<protein>
    <submittedName>
        <fullName evidence="1">Nucleotide pyrophosphohydrolase</fullName>
    </submittedName>
</protein>
<dbReference type="Gene3D" id="1.10.287.1080">
    <property type="entry name" value="MazG-like"/>
    <property type="match status" value="1"/>
</dbReference>
<evidence type="ECO:0000313" key="1">
    <source>
        <dbReference type="EMBL" id="MBH9579411.1"/>
    </source>
</evidence>
<dbReference type="Proteomes" id="UP000613266">
    <property type="component" value="Unassembled WGS sequence"/>
</dbReference>
<comment type="caution">
    <text evidence="1">The sequence shown here is derived from an EMBL/GenBank/DDBJ whole genome shotgun (WGS) entry which is preliminary data.</text>
</comment>
<dbReference type="PIRSF" id="PIRSF029826">
    <property type="entry name" value="UCP029826_pph"/>
    <property type="match status" value="1"/>
</dbReference>
<dbReference type="CDD" id="cd11537">
    <property type="entry name" value="NTP-PPase_RS21-C6_like"/>
    <property type="match status" value="1"/>
</dbReference>
<dbReference type="PANTHER" id="PTHR46523">
    <property type="entry name" value="DCTP PYROPHOSPHATASE 1"/>
    <property type="match status" value="1"/>
</dbReference>
<dbReference type="EMBL" id="JAEDAK010000022">
    <property type="protein sequence ID" value="MBH9579411.1"/>
    <property type="molecule type" value="Genomic_DNA"/>
</dbReference>
<dbReference type="SUPFAM" id="SSF101386">
    <property type="entry name" value="all-alpha NTP pyrophosphatases"/>
    <property type="match status" value="1"/>
</dbReference>
<dbReference type="InterPro" id="IPR052555">
    <property type="entry name" value="dCTP_Pyrophosphatase"/>
</dbReference>
<dbReference type="GO" id="GO:0047429">
    <property type="term" value="F:nucleoside triphosphate diphosphatase activity"/>
    <property type="evidence" value="ECO:0007669"/>
    <property type="project" value="InterPro"/>
</dbReference>
<dbReference type="PANTHER" id="PTHR46523:SF1">
    <property type="entry name" value="DCTP PYROPHOSPHATASE 1"/>
    <property type="match status" value="1"/>
</dbReference>
<name>A0A931J4E5_9BURK</name>
<dbReference type="AlphaFoldDB" id="A0A931J4E5"/>
<reference evidence="1" key="1">
    <citation type="submission" date="2020-12" db="EMBL/GenBank/DDBJ databases">
        <title>The genome sequence of Inhella sp. 1Y17.</title>
        <authorList>
            <person name="Liu Y."/>
        </authorList>
    </citation>
    <scope>NUCLEOTIDE SEQUENCE</scope>
    <source>
        <strain evidence="1">1Y17</strain>
    </source>
</reference>
<organism evidence="1 2">
    <name type="scientific">Inhella proteolytica</name>
    <dbReference type="NCBI Taxonomy" id="2795029"/>
    <lineage>
        <taxon>Bacteria</taxon>
        <taxon>Pseudomonadati</taxon>
        <taxon>Pseudomonadota</taxon>
        <taxon>Betaproteobacteria</taxon>
        <taxon>Burkholderiales</taxon>
        <taxon>Sphaerotilaceae</taxon>
        <taxon>Inhella</taxon>
    </lineage>
</organism>
<dbReference type="InterPro" id="IPR025984">
    <property type="entry name" value="DCTPP"/>
</dbReference>
<dbReference type="GO" id="GO:0009143">
    <property type="term" value="P:nucleoside triphosphate catabolic process"/>
    <property type="evidence" value="ECO:0007669"/>
    <property type="project" value="InterPro"/>
</dbReference>
<sequence>MDLSAWQQRLLAFAADREWPPYLNPKNIAMALSVEVAELVECYQWLDPEQARQLTDAEPGRTQVAEEMADVLMYLLHLARETGIDLEAACEAKLKRNAQKYPAP</sequence>
<dbReference type="RefSeq" id="WP_198113300.1">
    <property type="nucleotide sequence ID" value="NZ_JAEDAK010000022.1"/>
</dbReference>
<evidence type="ECO:0000313" key="2">
    <source>
        <dbReference type="Proteomes" id="UP000613266"/>
    </source>
</evidence>
<gene>
    <name evidence="1" type="ORF">I7X39_21140</name>
</gene>
<dbReference type="Pfam" id="PF12643">
    <property type="entry name" value="MazG-like"/>
    <property type="match status" value="1"/>
</dbReference>